<feature type="compositionally biased region" description="Low complexity" evidence="1">
    <location>
        <begin position="98"/>
        <end position="108"/>
    </location>
</feature>
<dbReference type="AlphaFoldDB" id="A0A6J4TD12"/>
<feature type="non-terminal residue" evidence="2">
    <location>
        <position position="205"/>
    </location>
</feature>
<feature type="region of interest" description="Disordered" evidence="1">
    <location>
        <begin position="19"/>
        <end position="205"/>
    </location>
</feature>
<protein>
    <submittedName>
        <fullName evidence="2">Uncharacterized protein</fullName>
    </submittedName>
</protein>
<evidence type="ECO:0000313" key="2">
    <source>
        <dbReference type="EMBL" id="CAA9520232.1"/>
    </source>
</evidence>
<feature type="compositionally biased region" description="Basic and acidic residues" evidence="1">
    <location>
        <begin position="44"/>
        <end position="59"/>
    </location>
</feature>
<organism evidence="2">
    <name type="scientific">uncultured Sphingomonas sp</name>
    <dbReference type="NCBI Taxonomy" id="158754"/>
    <lineage>
        <taxon>Bacteria</taxon>
        <taxon>Pseudomonadati</taxon>
        <taxon>Pseudomonadota</taxon>
        <taxon>Alphaproteobacteria</taxon>
        <taxon>Sphingomonadales</taxon>
        <taxon>Sphingomonadaceae</taxon>
        <taxon>Sphingomonas</taxon>
        <taxon>environmental samples</taxon>
    </lineage>
</organism>
<proteinExistence type="predicted"/>
<dbReference type="EMBL" id="CADCWB010000132">
    <property type="protein sequence ID" value="CAA9520232.1"/>
    <property type="molecule type" value="Genomic_DNA"/>
</dbReference>
<evidence type="ECO:0000256" key="1">
    <source>
        <dbReference type="SAM" id="MobiDB-lite"/>
    </source>
</evidence>
<feature type="non-terminal residue" evidence="2">
    <location>
        <position position="1"/>
    </location>
</feature>
<feature type="compositionally biased region" description="Polar residues" evidence="1">
    <location>
        <begin position="121"/>
        <end position="137"/>
    </location>
</feature>
<sequence>ARSCAIPARQLRSCSLHHQHELGRHGAPSGHGRGSQQPALGCRLHGDGRQQRPVRDSIEPARTAGFHQSGGAGLWPHVDRSSPSDYGQPDPGGPVGRPPATTANAAADAPDDARSAARGRNGSSLRPSLQDDPNSGSRAGPGTPHQLCQRRRRARSAAGGGSGCADRPAAFGRSAEPERHGHAADAAADGAGSGNGTGSQRRARL</sequence>
<name>A0A6J4TD12_9SPHN</name>
<accession>A0A6J4TD12</accession>
<reference evidence="2" key="1">
    <citation type="submission" date="2020-02" db="EMBL/GenBank/DDBJ databases">
        <authorList>
            <person name="Meier V. D."/>
        </authorList>
    </citation>
    <scope>NUCLEOTIDE SEQUENCE</scope>
    <source>
        <strain evidence="2">AVDCRST_MAG62</strain>
    </source>
</reference>
<gene>
    <name evidence="2" type="ORF">AVDCRST_MAG62-1063</name>
</gene>